<evidence type="ECO:0000256" key="2">
    <source>
        <dbReference type="ARBA" id="ARBA00010671"/>
    </source>
</evidence>
<dbReference type="InterPro" id="IPR036633">
    <property type="entry name" value="Prn/Lys/Arg_de-COase_C_sf"/>
</dbReference>
<feature type="domain" description="Orn/Lys/Arg decarboxylase C-terminal" evidence="7">
    <location>
        <begin position="402"/>
        <end position="468"/>
    </location>
</feature>
<evidence type="ECO:0000256" key="3">
    <source>
        <dbReference type="ARBA" id="ARBA00022793"/>
    </source>
</evidence>
<dbReference type="SUPFAM" id="SSF53383">
    <property type="entry name" value="PLP-dependent transferases"/>
    <property type="match status" value="1"/>
</dbReference>
<dbReference type="Pfam" id="PF01276">
    <property type="entry name" value="OKR_DC_1"/>
    <property type="match status" value="1"/>
</dbReference>
<dbReference type="InterPro" id="IPR000310">
    <property type="entry name" value="Orn/Lys/Arg_deCO2ase_major_dom"/>
</dbReference>
<organism evidence="8 9">
    <name type="scientific">Bacillus salitolerans</name>
    <dbReference type="NCBI Taxonomy" id="1437434"/>
    <lineage>
        <taxon>Bacteria</taxon>
        <taxon>Bacillati</taxon>
        <taxon>Bacillota</taxon>
        <taxon>Bacilli</taxon>
        <taxon>Bacillales</taxon>
        <taxon>Bacillaceae</taxon>
        <taxon>Bacillus</taxon>
    </lineage>
</organism>
<dbReference type="Gene3D" id="3.90.100.10">
    <property type="entry name" value="Orn/Lys/Arg decarboxylase, C-terminal domain"/>
    <property type="match status" value="1"/>
</dbReference>
<evidence type="ECO:0000313" key="8">
    <source>
        <dbReference type="EMBL" id="MFD1736876.1"/>
    </source>
</evidence>
<dbReference type="InterPro" id="IPR015424">
    <property type="entry name" value="PyrdxlP-dep_Trfase"/>
</dbReference>
<dbReference type="Gene3D" id="3.40.640.10">
    <property type="entry name" value="Type I PLP-dependent aspartate aminotransferase-like (Major domain)"/>
    <property type="match status" value="1"/>
</dbReference>
<proteinExistence type="inferred from homology"/>
<feature type="domain" description="Orn/Lys/Arg decarboxylases family 1 pyridoxal-P attachment site" evidence="6">
    <location>
        <begin position="6"/>
        <end position="301"/>
    </location>
</feature>
<dbReference type="GO" id="GO:0008483">
    <property type="term" value="F:transaminase activity"/>
    <property type="evidence" value="ECO:0007669"/>
    <property type="project" value="UniProtKB-KW"/>
</dbReference>
<gene>
    <name evidence="8" type="ORF">ACFSCX_09900</name>
</gene>
<protein>
    <submittedName>
        <fullName evidence="8">Aminotransferase class I/II-fold pyridoxal phosphate-dependent enzyme</fullName>
    </submittedName>
</protein>
<evidence type="ECO:0000256" key="5">
    <source>
        <dbReference type="ARBA" id="ARBA00023239"/>
    </source>
</evidence>
<dbReference type="InterPro" id="IPR015421">
    <property type="entry name" value="PyrdxlP-dep_Trfase_major"/>
</dbReference>
<dbReference type="Pfam" id="PF03711">
    <property type="entry name" value="OKR_DC_1_C"/>
    <property type="match status" value="1"/>
</dbReference>
<keyword evidence="4" id="KW-0663">Pyridoxal phosphate</keyword>
<evidence type="ECO:0000259" key="6">
    <source>
        <dbReference type="Pfam" id="PF01276"/>
    </source>
</evidence>
<comment type="similarity">
    <text evidence="2">Belongs to the Orn/Lys/Arg decarboxylase class-I family.</text>
</comment>
<dbReference type="Proteomes" id="UP001597214">
    <property type="component" value="Unassembled WGS sequence"/>
</dbReference>
<evidence type="ECO:0000259" key="7">
    <source>
        <dbReference type="Pfam" id="PF03711"/>
    </source>
</evidence>
<evidence type="ECO:0000256" key="4">
    <source>
        <dbReference type="ARBA" id="ARBA00022898"/>
    </source>
</evidence>
<accession>A0ABW4LP44</accession>
<name>A0ABW4LP44_9BACI</name>
<keyword evidence="9" id="KW-1185">Reference proteome</keyword>
<keyword evidence="5" id="KW-0456">Lyase</keyword>
<dbReference type="PANTHER" id="PTHR43277">
    <property type="entry name" value="ARGININE DECARBOXYLASE"/>
    <property type="match status" value="1"/>
</dbReference>
<keyword evidence="3" id="KW-0210">Decarboxylase</keyword>
<comment type="caution">
    <text evidence="8">The sequence shown here is derived from an EMBL/GenBank/DDBJ whole genome shotgun (WGS) entry which is preliminary data.</text>
</comment>
<reference evidence="9" key="1">
    <citation type="journal article" date="2019" name="Int. J. Syst. Evol. Microbiol.">
        <title>The Global Catalogue of Microorganisms (GCM) 10K type strain sequencing project: providing services to taxonomists for standard genome sequencing and annotation.</title>
        <authorList>
            <consortium name="The Broad Institute Genomics Platform"/>
            <consortium name="The Broad Institute Genome Sequencing Center for Infectious Disease"/>
            <person name="Wu L."/>
            <person name="Ma J."/>
        </authorList>
    </citation>
    <scope>NUCLEOTIDE SEQUENCE [LARGE SCALE GENOMIC DNA]</scope>
    <source>
        <strain evidence="9">CCUG 49339</strain>
    </source>
</reference>
<dbReference type="CDD" id="cd00615">
    <property type="entry name" value="Orn_deC_like"/>
    <property type="match status" value="1"/>
</dbReference>
<dbReference type="PANTHER" id="PTHR43277:SF3">
    <property type="entry name" value="DECARBOXYLASE, PUTATIVE-RELATED"/>
    <property type="match status" value="1"/>
</dbReference>
<evidence type="ECO:0000256" key="1">
    <source>
        <dbReference type="ARBA" id="ARBA00001933"/>
    </source>
</evidence>
<keyword evidence="8" id="KW-0032">Aminotransferase</keyword>
<dbReference type="InterPro" id="IPR052357">
    <property type="entry name" value="Orn_Lys_Arg_decarboxylase-I"/>
</dbReference>
<dbReference type="EMBL" id="JBHUEM010000013">
    <property type="protein sequence ID" value="MFD1736876.1"/>
    <property type="molecule type" value="Genomic_DNA"/>
</dbReference>
<dbReference type="InterPro" id="IPR008286">
    <property type="entry name" value="Prn/Lys/Arg_de-COase_C"/>
</dbReference>
<evidence type="ECO:0000313" key="9">
    <source>
        <dbReference type="Proteomes" id="UP001597214"/>
    </source>
</evidence>
<keyword evidence="8" id="KW-0808">Transferase</keyword>
<comment type="cofactor">
    <cofactor evidence="1">
        <name>pyridoxal 5'-phosphate</name>
        <dbReference type="ChEBI" id="CHEBI:597326"/>
    </cofactor>
</comment>
<dbReference type="SUPFAM" id="SSF55904">
    <property type="entry name" value="Ornithine decarboxylase C-terminal domain"/>
    <property type="match status" value="1"/>
</dbReference>
<dbReference type="RefSeq" id="WP_377928058.1">
    <property type="nucleotide sequence ID" value="NZ_JBHUEM010000013.1"/>
</dbReference>
<sequence length="480" mass="54407">MNQKSTPLLSALISHHNQQPTSFHVPGHKYGRFFPEIGQSYYEKILSIDVTELTGLDDLHDPSGPIYEAEKLLSNLYDSERSFFLVNGSTVGNLAMVLSVCEANDIVFVQRNCHKSIMNALEIVGARPVFLTPEFESELNVATYLDDETVIQAFSRYPKGKALILTNPNYYGHTRNLESLISIAHDYHIPVLVDEAHGAHFGIGSPFPPSAIQVGADIVIQSAHKTLPAMTMGSYLHFQSSYVSLEKLQFYLRALQSSSPSYPIMASLDLARYYVANIMENERENIHQSIKNFTNQIDHIPQLKLVYANDGNLMQDPLKITVQSTCQLSGYELQTIFEEKGLYVELSDPFNILLILPLGVFDYSYQLQNIKDALSYFHPVDSREKYVRDIKNLTLSSEFPYSYLELKRYKTRKMNIADCEGRLAAQAVTPYPPGIPVLIKGEIVKRESIEYIMLLKRMGAKIQGFDPDNNMFIFEEQEES</sequence>